<organism evidence="1 2">
    <name type="scientific">Gryllotalpicola reticulitermitis</name>
    <dbReference type="NCBI Taxonomy" id="1184153"/>
    <lineage>
        <taxon>Bacteria</taxon>
        <taxon>Bacillati</taxon>
        <taxon>Actinomycetota</taxon>
        <taxon>Actinomycetes</taxon>
        <taxon>Micrococcales</taxon>
        <taxon>Microbacteriaceae</taxon>
        <taxon>Gryllotalpicola</taxon>
    </lineage>
</organism>
<proteinExistence type="predicted"/>
<accession>A0ABV8Q880</accession>
<comment type="caution">
    <text evidence="1">The sequence shown here is derived from an EMBL/GenBank/DDBJ whole genome shotgun (WGS) entry which is preliminary data.</text>
</comment>
<evidence type="ECO:0000313" key="2">
    <source>
        <dbReference type="Proteomes" id="UP001595900"/>
    </source>
</evidence>
<evidence type="ECO:0000313" key="1">
    <source>
        <dbReference type="EMBL" id="MFC4243369.1"/>
    </source>
</evidence>
<protein>
    <recommendedName>
        <fullName evidence="3">Helix-turn-helix domain-containing protein</fullName>
    </recommendedName>
</protein>
<dbReference type="RefSeq" id="WP_390228394.1">
    <property type="nucleotide sequence ID" value="NZ_JBHSCN010000005.1"/>
</dbReference>
<keyword evidence="2" id="KW-1185">Reference proteome</keyword>
<gene>
    <name evidence="1" type="ORF">ACFOYW_08285</name>
</gene>
<reference evidence="2" key="1">
    <citation type="journal article" date="2019" name="Int. J. Syst. Evol. Microbiol.">
        <title>The Global Catalogue of Microorganisms (GCM) 10K type strain sequencing project: providing services to taxonomists for standard genome sequencing and annotation.</title>
        <authorList>
            <consortium name="The Broad Institute Genomics Platform"/>
            <consortium name="The Broad Institute Genome Sequencing Center for Infectious Disease"/>
            <person name="Wu L."/>
            <person name="Ma J."/>
        </authorList>
    </citation>
    <scope>NUCLEOTIDE SEQUENCE [LARGE SCALE GENOMIC DNA]</scope>
    <source>
        <strain evidence="2">CGMCC 1.10363</strain>
    </source>
</reference>
<evidence type="ECO:0008006" key="3">
    <source>
        <dbReference type="Google" id="ProtNLM"/>
    </source>
</evidence>
<dbReference type="Proteomes" id="UP001595900">
    <property type="component" value="Unassembled WGS sequence"/>
</dbReference>
<sequence length="123" mass="13854">MSPSDIPTPERPKRLLPVKKAADELGLTHQTIRSYVGRGEVIGYLPEDAGLRGRGLMVDPEDVRRFLARRDEARRQARVSKALAPKKRVPWTQKYGDNARIVPLRSGHTVALVHHDDDEAAER</sequence>
<name>A0ABV8Q880_9MICO</name>
<dbReference type="EMBL" id="JBHSCN010000005">
    <property type="protein sequence ID" value="MFC4243369.1"/>
    <property type="molecule type" value="Genomic_DNA"/>
</dbReference>